<reference evidence="1" key="1">
    <citation type="submission" date="2020-05" db="EMBL/GenBank/DDBJ databases">
        <title>Large-scale comparative analyses of tick genomes elucidate their genetic diversity and vector capacities.</title>
        <authorList>
            <person name="Jia N."/>
            <person name="Wang J."/>
            <person name="Shi W."/>
            <person name="Du L."/>
            <person name="Sun Y."/>
            <person name="Zhan W."/>
            <person name="Jiang J."/>
            <person name="Wang Q."/>
            <person name="Zhang B."/>
            <person name="Ji P."/>
            <person name="Sakyi L.B."/>
            <person name="Cui X."/>
            <person name="Yuan T."/>
            <person name="Jiang B."/>
            <person name="Yang W."/>
            <person name="Lam T.T.-Y."/>
            <person name="Chang Q."/>
            <person name="Ding S."/>
            <person name="Wang X."/>
            <person name="Zhu J."/>
            <person name="Ruan X."/>
            <person name="Zhao L."/>
            <person name="Wei J."/>
            <person name="Que T."/>
            <person name="Du C."/>
            <person name="Cheng J."/>
            <person name="Dai P."/>
            <person name="Han X."/>
            <person name="Huang E."/>
            <person name="Gao Y."/>
            <person name="Liu J."/>
            <person name="Shao H."/>
            <person name="Ye R."/>
            <person name="Li L."/>
            <person name="Wei W."/>
            <person name="Wang X."/>
            <person name="Wang C."/>
            <person name="Yang T."/>
            <person name="Huo Q."/>
            <person name="Li W."/>
            <person name="Guo W."/>
            <person name="Chen H."/>
            <person name="Zhou L."/>
            <person name="Ni X."/>
            <person name="Tian J."/>
            <person name="Zhou Y."/>
            <person name="Sheng Y."/>
            <person name="Liu T."/>
            <person name="Pan Y."/>
            <person name="Xia L."/>
            <person name="Li J."/>
            <person name="Zhao F."/>
            <person name="Cao W."/>
        </authorList>
    </citation>
    <scope>NUCLEOTIDE SEQUENCE</scope>
    <source>
        <strain evidence="1">Dsil-2018</strain>
    </source>
</reference>
<comment type="caution">
    <text evidence="1">The sequence shown here is derived from an EMBL/GenBank/DDBJ whole genome shotgun (WGS) entry which is preliminary data.</text>
</comment>
<proteinExistence type="predicted"/>
<organism evidence="1 2">
    <name type="scientific">Dermacentor silvarum</name>
    <name type="common">Tick</name>
    <dbReference type="NCBI Taxonomy" id="543639"/>
    <lineage>
        <taxon>Eukaryota</taxon>
        <taxon>Metazoa</taxon>
        <taxon>Ecdysozoa</taxon>
        <taxon>Arthropoda</taxon>
        <taxon>Chelicerata</taxon>
        <taxon>Arachnida</taxon>
        <taxon>Acari</taxon>
        <taxon>Parasitiformes</taxon>
        <taxon>Ixodida</taxon>
        <taxon>Ixodoidea</taxon>
        <taxon>Ixodidae</taxon>
        <taxon>Rhipicephalinae</taxon>
        <taxon>Dermacentor</taxon>
    </lineage>
</organism>
<evidence type="ECO:0000313" key="2">
    <source>
        <dbReference type="Proteomes" id="UP000821865"/>
    </source>
</evidence>
<keyword evidence="2" id="KW-1185">Reference proteome</keyword>
<name>A0ACB8E387_DERSI</name>
<dbReference type="Proteomes" id="UP000821865">
    <property type="component" value="Chromosome 1"/>
</dbReference>
<evidence type="ECO:0000313" key="1">
    <source>
        <dbReference type="EMBL" id="KAH7981274.1"/>
    </source>
</evidence>
<dbReference type="EMBL" id="CM023470">
    <property type="protein sequence ID" value="KAH7981274.1"/>
    <property type="molecule type" value="Genomic_DNA"/>
</dbReference>
<accession>A0ACB8E387</accession>
<gene>
    <name evidence="1" type="ORF">HPB49_022862</name>
</gene>
<sequence>MAGDDKKHRDLRVWQWNCRGYRGKKAILAQYLRTQEEKPQVILLQETIIEDVTINGYEVSVRKGENGRGVATCVKRGITTIDHGILDKRSNAEYMCVELLPGRHFRTSFLILNVYSSPKKKEERFYALIAKAASIAAKAGIPLLVAGDFNAPHTTWSYGANTPKGESVVKSLHDHGFTLLTDPHFPTRMGNSVTKPSSPDLTFINYTGQQNMDE</sequence>
<protein>
    <submittedName>
        <fullName evidence="1">Uncharacterized protein</fullName>
    </submittedName>
</protein>